<evidence type="ECO:0000313" key="2">
    <source>
        <dbReference type="Proteomes" id="UP001286456"/>
    </source>
</evidence>
<protein>
    <submittedName>
        <fullName evidence="1">Uncharacterized protein</fullName>
    </submittedName>
</protein>
<gene>
    <name evidence="1" type="ORF">B0T19DRAFT_248165</name>
</gene>
<dbReference type="EMBL" id="JAUEPO010000005">
    <property type="protein sequence ID" value="KAK3320786.1"/>
    <property type="molecule type" value="Genomic_DNA"/>
</dbReference>
<dbReference type="Proteomes" id="UP001286456">
    <property type="component" value="Unassembled WGS sequence"/>
</dbReference>
<sequence>MMVEPAGCGKTGCGGCRWRCGRQGSGRTAGVVVNEAEGWVDAWWGGNVRDVFLLGLIFWIASFFSIKPRWGIGRGLVKVAPPARGLRLIRLRLDDGDGGVPWRGRSRDGSMETDQCVGRAACRGSSRMAGCRRPKPAPVACRITETKMQTDQSGYMRGVTADWRVKCQVSRGNTLIGVIQKRTIGSRRWRIC</sequence>
<organism evidence="1 2">
    <name type="scientific">Cercophora scortea</name>
    <dbReference type="NCBI Taxonomy" id="314031"/>
    <lineage>
        <taxon>Eukaryota</taxon>
        <taxon>Fungi</taxon>
        <taxon>Dikarya</taxon>
        <taxon>Ascomycota</taxon>
        <taxon>Pezizomycotina</taxon>
        <taxon>Sordariomycetes</taxon>
        <taxon>Sordariomycetidae</taxon>
        <taxon>Sordariales</taxon>
        <taxon>Lasiosphaeriaceae</taxon>
        <taxon>Cercophora</taxon>
    </lineage>
</organism>
<keyword evidence="2" id="KW-1185">Reference proteome</keyword>
<evidence type="ECO:0000313" key="1">
    <source>
        <dbReference type="EMBL" id="KAK3320786.1"/>
    </source>
</evidence>
<comment type="caution">
    <text evidence="1">The sequence shown here is derived from an EMBL/GenBank/DDBJ whole genome shotgun (WGS) entry which is preliminary data.</text>
</comment>
<dbReference type="AlphaFoldDB" id="A0AAE0I953"/>
<proteinExistence type="predicted"/>
<reference evidence="1" key="1">
    <citation type="journal article" date="2023" name="Mol. Phylogenet. Evol.">
        <title>Genome-scale phylogeny and comparative genomics of the fungal order Sordariales.</title>
        <authorList>
            <person name="Hensen N."/>
            <person name="Bonometti L."/>
            <person name="Westerberg I."/>
            <person name="Brannstrom I.O."/>
            <person name="Guillou S."/>
            <person name="Cros-Aarteil S."/>
            <person name="Calhoun S."/>
            <person name="Haridas S."/>
            <person name="Kuo A."/>
            <person name="Mondo S."/>
            <person name="Pangilinan J."/>
            <person name="Riley R."/>
            <person name="LaButti K."/>
            <person name="Andreopoulos B."/>
            <person name="Lipzen A."/>
            <person name="Chen C."/>
            <person name="Yan M."/>
            <person name="Daum C."/>
            <person name="Ng V."/>
            <person name="Clum A."/>
            <person name="Steindorff A."/>
            <person name="Ohm R.A."/>
            <person name="Martin F."/>
            <person name="Silar P."/>
            <person name="Natvig D.O."/>
            <person name="Lalanne C."/>
            <person name="Gautier V."/>
            <person name="Ament-Velasquez S.L."/>
            <person name="Kruys A."/>
            <person name="Hutchinson M.I."/>
            <person name="Powell A.J."/>
            <person name="Barry K."/>
            <person name="Miller A.N."/>
            <person name="Grigoriev I.V."/>
            <person name="Debuchy R."/>
            <person name="Gladieux P."/>
            <person name="Hiltunen Thoren M."/>
            <person name="Johannesson H."/>
        </authorList>
    </citation>
    <scope>NUCLEOTIDE SEQUENCE</scope>
    <source>
        <strain evidence="1">SMH4131-1</strain>
    </source>
</reference>
<reference evidence="1" key="2">
    <citation type="submission" date="2023-06" db="EMBL/GenBank/DDBJ databases">
        <authorList>
            <consortium name="Lawrence Berkeley National Laboratory"/>
            <person name="Haridas S."/>
            <person name="Hensen N."/>
            <person name="Bonometti L."/>
            <person name="Westerberg I."/>
            <person name="Brannstrom I.O."/>
            <person name="Guillou S."/>
            <person name="Cros-Aarteil S."/>
            <person name="Calhoun S."/>
            <person name="Kuo A."/>
            <person name="Mondo S."/>
            <person name="Pangilinan J."/>
            <person name="Riley R."/>
            <person name="Labutti K."/>
            <person name="Andreopoulos B."/>
            <person name="Lipzen A."/>
            <person name="Chen C."/>
            <person name="Yanf M."/>
            <person name="Daum C."/>
            <person name="Ng V."/>
            <person name="Clum A."/>
            <person name="Steindorff A."/>
            <person name="Ohm R."/>
            <person name="Martin F."/>
            <person name="Silar P."/>
            <person name="Natvig D."/>
            <person name="Lalanne C."/>
            <person name="Gautier V."/>
            <person name="Ament-Velasquez S.L."/>
            <person name="Kruys A."/>
            <person name="Hutchinson M.I."/>
            <person name="Powell A.J."/>
            <person name="Barry K."/>
            <person name="Miller A.N."/>
            <person name="Grigoriev I.V."/>
            <person name="Debuchy R."/>
            <person name="Gladieux P."/>
            <person name="Thoren M.H."/>
            <person name="Johannesson H."/>
        </authorList>
    </citation>
    <scope>NUCLEOTIDE SEQUENCE</scope>
    <source>
        <strain evidence="1">SMH4131-1</strain>
    </source>
</reference>
<accession>A0AAE0I953</accession>
<name>A0AAE0I953_9PEZI</name>